<dbReference type="AlphaFoldDB" id="A0A927GUQ5"/>
<dbReference type="EMBL" id="JACXLD010000001">
    <property type="protein sequence ID" value="MBD2857836.1"/>
    <property type="molecule type" value="Genomic_DNA"/>
</dbReference>
<feature type="compositionally biased region" description="Basic and acidic residues" evidence="1">
    <location>
        <begin position="48"/>
        <end position="57"/>
    </location>
</feature>
<keyword evidence="4" id="KW-1185">Reference proteome</keyword>
<gene>
    <name evidence="3" type="ORF">IB286_02370</name>
</gene>
<evidence type="ECO:0000313" key="3">
    <source>
        <dbReference type="EMBL" id="MBD2857836.1"/>
    </source>
</evidence>
<proteinExistence type="predicted"/>
<feature type="compositionally biased region" description="Basic residues" evidence="1">
    <location>
        <begin position="58"/>
        <end position="79"/>
    </location>
</feature>
<comment type="caution">
    <text evidence="3">The sequence shown here is derived from an EMBL/GenBank/DDBJ whole genome shotgun (WGS) entry which is preliminary data.</text>
</comment>
<keyword evidence="2" id="KW-0732">Signal</keyword>
<evidence type="ECO:0000256" key="2">
    <source>
        <dbReference type="SAM" id="SignalP"/>
    </source>
</evidence>
<reference evidence="3" key="1">
    <citation type="submission" date="2020-09" db="EMBL/GenBank/DDBJ databases">
        <authorList>
            <person name="Yoon J.-W."/>
        </authorList>
    </citation>
    <scope>NUCLEOTIDE SEQUENCE</scope>
    <source>
        <strain evidence="3">KMU-158</strain>
    </source>
</reference>
<evidence type="ECO:0008006" key="5">
    <source>
        <dbReference type="Google" id="ProtNLM"/>
    </source>
</evidence>
<evidence type="ECO:0000313" key="4">
    <source>
        <dbReference type="Proteomes" id="UP000610558"/>
    </source>
</evidence>
<protein>
    <recommendedName>
        <fullName evidence="5">DUF4398 domain-containing protein</fullName>
    </recommendedName>
</protein>
<feature type="chain" id="PRO_5036897550" description="DUF4398 domain-containing protein" evidence="2">
    <location>
        <begin position="27"/>
        <end position="200"/>
    </location>
</feature>
<feature type="signal peptide" evidence="2">
    <location>
        <begin position="1"/>
        <end position="26"/>
    </location>
</feature>
<name>A0A927GUQ5_9GAMM</name>
<evidence type="ECO:0000256" key="1">
    <source>
        <dbReference type="SAM" id="MobiDB-lite"/>
    </source>
</evidence>
<dbReference type="RefSeq" id="WP_190762052.1">
    <property type="nucleotide sequence ID" value="NZ_JACXLD010000001.1"/>
</dbReference>
<sequence>MKKNLQLVLMVMGLCVPLFGNTQAQAQGSASVSPYESRASASLLNQKIAEKEQPRVEKKAKKYEKKAKKYEKKAKKYEKRAKELEKNSPNEAAQHYRSADSYYRKAAKMAKRAGNLSLADKYMAKAKKARKKYRELNGRFNFNMDSVEEGGAAGVDNASKKSTGASLKKKIAGSSAVAAGVAVGLNKNDKAGAGTTTGTR</sequence>
<dbReference type="Proteomes" id="UP000610558">
    <property type="component" value="Unassembled WGS sequence"/>
</dbReference>
<accession>A0A927GUQ5</accession>
<organism evidence="3 4">
    <name type="scientific">Spongiibacter pelagi</name>
    <dbReference type="NCBI Taxonomy" id="2760804"/>
    <lineage>
        <taxon>Bacteria</taxon>
        <taxon>Pseudomonadati</taxon>
        <taxon>Pseudomonadota</taxon>
        <taxon>Gammaproteobacteria</taxon>
        <taxon>Cellvibrionales</taxon>
        <taxon>Spongiibacteraceae</taxon>
        <taxon>Spongiibacter</taxon>
    </lineage>
</organism>
<feature type="region of interest" description="Disordered" evidence="1">
    <location>
        <begin position="46"/>
        <end position="97"/>
    </location>
</feature>